<reference evidence="15" key="2">
    <citation type="submission" date="2020-09" db="EMBL/GenBank/DDBJ databases">
        <authorList>
            <person name="Sun Q."/>
            <person name="Kim S."/>
        </authorList>
    </citation>
    <scope>NUCLEOTIDE SEQUENCE</scope>
    <source>
        <strain evidence="15">KCTC 23430</strain>
    </source>
</reference>
<gene>
    <name evidence="15" type="ORF">GCM10007053_21810</name>
</gene>
<feature type="domain" description="Ribosomal RNA small subunit methyltransferase E methyltransferase" evidence="13">
    <location>
        <begin position="57"/>
        <end position="218"/>
    </location>
</feature>
<keyword evidence="5 12" id="KW-0963">Cytoplasm</keyword>
<comment type="subcellular location">
    <subcellularLocation>
        <location evidence="1 12">Cytoplasm</location>
    </subcellularLocation>
</comment>
<dbReference type="SUPFAM" id="SSF75217">
    <property type="entry name" value="alpha/beta knot"/>
    <property type="match status" value="1"/>
</dbReference>
<proteinExistence type="inferred from homology"/>
<dbReference type="GO" id="GO:0005737">
    <property type="term" value="C:cytoplasm"/>
    <property type="evidence" value="ECO:0007669"/>
    <property type="project" value="UniProtKB-SubCell"/>
</dbReference>
<dbReference type="Pfam" id="PF20260">
    <property type="entry name" value="PUA_4"/>
    <property type="match status" value="1"/>
</dbReference>
<dbReference type="Proteomes" id="UP000644693">
    <property type="component" value="Unassembled WGS sequence"/>
</dbReference>
<evidence type="ECO:0000256" key="4">
    <source>
        <dbReference type="ARBA" id="ARBA00013673"/>
    </source>
</evidence>
<dbReference type="NCBIfam" id="NF008692">
    <property type="entry name" value="PRK11713.1-5"/>
    <property type="match status" value="1"/>
</dbReference>
<protein>
    <recommendedName>
        <fullName evidence="4 12">Ribosomal RNA small subunit methyltransferase E</fullName>
        <ecNumber evidence="3 12">2.1.1.193</ecNumber>
    </recommendedName>
</protein>
<keyword evidence="8 12" id="KW-0808">Transferase</keyword>
<dbReference type="EC" id="2.1.1.193" evidence="3 12"/>
<evidence type="ECO:0000256" key="3">
    <source>
        <dbReference type="ARBA" id="ARBA00012328"/>
    </source>
</evidence>
<dbReference type="PANTHER" id="PTHR30027">
    <property type="entry name" value="RIBOSOMAL RNA SMALL SUBUNIT METHYLTRANSFERASE E"/>
    <property type="match status" value="1"/>
</dbReference>
<name>A0A918XKU7_9GAMM</name>
<dbReference type="InterPro" id="IPR029028">
    <property type="entry name" value="Alpha/beta_knot_MTases"/>
</dbReference>
<dbReference type="GO" id="GO:0070042">
    <property type="term" value="F:rRNA (uridine-N3-)-methyltransferase activity"/>
    <property type="evidence" value="ECO:0007669"/>
    <property type="project" value="TreeGrafter"/>
</dbReference>
<evidence type="ECO:0000256" key="12">
    <source>
        <dbReference type="PIRNR" id="PIRNR015601"/>
    </source>
</evidence>
<dbReference type="InterPro" id="IPR015947">
    <property type="entry name" value="PUA-like_sf"/>
</dbReference>
<comment type="caution">
    <text evidence="15">The sequence shown here is derived from an EMBL/GenBank/DDBJ whole genome shotgun (WGS) entry which is preliminary data.</text>
</comment>
<evidence type="ECO:0000259" key="14">
    <source>
        <dbReference type="Pfam" id="PF20260"/>
    </source>
</evidence>
<dbReference type="NCBIfam" id="TIGR00046">
    <property type="entry name" value="RsmE family RNA methyltransferase"/>
    <property type="match status" value="1"/>
</dbReference>
<evidence type="ECO:0000256" key="10">
    <source>
        <dbReference type="ARBA" id="ARBA00025699"/>
    </source>
</evidence>
<comment type="similarity">
    <text evidence="2 12">Belongs to the RNA methyltransferase RsmE family.</text>
</comment>
<evidence type="ECO:0000313" key="15">
    <source>
        <dbReference type="EMBL" id="GHD35191.1"/>
    </source>
</evidence>
<dbReference type="CDD" id="cd18084">
    <property type="entry name" value="RsmE-like"/>
    <property type="match status" value="1"/>
</dbReference>
<dbReference type="InterPro" id="IPR029026">
    <property type="entry name" value="tRNA_m1G_MTases_N"/>
</dbReference>
<evidence type="ECO:0000256" key="7">
    <source>
        <dbReference type="ARBA" id="ARBA00022603"/>
    </source>
</evidence>
<dbReference type="InterPro" id="IPR006700">
    <property type="entry name" value="RsmE"/>
</dbReference>
<comment type="catalytic activity">
    <reaction evidence="11 12">
        <text>uridine(1498) in 16S rRNA + S-adenosyl-L-methionine = N(3)-methyluridine(1498) in 16S rRNA + S-adenosyl-L-homocysteine + H(+)</text>
        <dbReference type="Rhea" id="RHEA:42920"/>
        <dbReference type="Rhea" id="RHEA-COMP:10283"/>
        <dbReference type="Rhea" id="RHEA-COMP:10284"/>
        <dbReference type="ChEBI" id="CHEBI:15378"/>
        <dbReference type="ChEBI" id="CHEBI:57856"/>
        <dbReference type="ChEBI" id="CHEBI:59789"/>
        <dbReference type="ChEBI" id="CHEBI:65315"/>
        <dbReference type="ChEBI" id="CHEBI:74502"/>
        <dbReference type="EC" id="2.1.1.193"/>
    </reaction>
</comment>
<keyword evidence="6 12" id="KW-0698">rRNA processing</keyword>
<keyword evidence="16" id="KW-1185">Reference proteome</keyword>
<dbReference type="PANTHER" id="PTHR30027:SF3">
    <property type="entry name" value="16S RRNA (URACIL(1498)-N(3))-METHYLTRANSFERASE"/>
    <property type="match status" value="1"/>
</dbReference>
<evidence type="ECO:0000256" key="6">
    <source>
        <dbReference type="ARBA" id="ARBA00022552"/>
    </source>
</evidence>
<evidence type="ECO:0000256" key="9">
    <source>
        <dbReference type="ARBA" id="ARBA00022691"/>
    </source>
</evidence>
<organism evidence="15 16">
    <name type="scientific">Parahalioglobus pacificus</name>
    <dbReference type="NCBI Taxonomy" id="930806"/>
    <lineage>
        <taxon>Bacteria</taxon>
        <taxon>Pseudomonadati</taxon>
        <taxon>Pseudomonadota</taxon>
        <taxon>Gammaproteobacteria</taxon>
        <taxon>Cellvibrionales</taxon>
        <taxon>Halieaceae</taxon>
        <taxon>Parahalioglobus</taxon>
    </lineage>
</organism>
<comment type="function">
    <text evidence="10 12">Specifically methylates the N3 position of the uracil ring of uridine 1498 (m3U1498) in 16S rRNA. Acts on the fully assembled 30S ribosomal subunit.</text>
</comment>
<evidence type="ECO:0000256" key="8">
    <source>
        <dbReference type="ARBA" id="ARBA00022679"/>
    </source>
</evidence>
<dbReference type="GO" id="GO:0070475">
    <property type="term" value="P:rRNA base methylation"/>
    <property type="evidence" value="ECO:0007669"/>
    <property type="project" value="TreeGrafter"/>
</dbReference>
<feature type="domain" description="Ribosomal RNA small subunit methyltransferase E PUA-like" evidence="14">
    <location>
        <begin position="8"/>
        <end position="48"/>
    </location>
</feature>
<dbReference type="Gene3D" id="3.40.1280.10">
    <property type="match status" value="1"/>
</dbReference>
<dbReference type="InterPro" id="IPR046887">
    <property type="entry name" value="RsmE_PUA-like"/>
</dbReference>
<evidence type="ECO:0000256" key="1">
    <source>
        <dbReference type="ARBA" id="ARBA00004496"/>
    </source>
</evidence>
<evidence type="ECO:0000256" key="2">
    <source>
        <dbReference type="ARBA" id="ARBA00005528"/>
    </source>
</evidence>
<dbReference type="Pfam" id="PF04452">
    <property type="entry name" value="Methyltrans_RNA"/>
    <property type="match status" value="1"/>
</dbReference>
<dbReference type="EMBL" id="BMYM01000002">
    <property type="protein sequence ID" value="GHD35191.1"/>
    <property type="molecule type" value="Genomic_DNA"/>
</dbReference>
<keyword evidence="9 12" id="KW-0949">S-adenosyl-L-methionine</keyword>
<evidence type="ECO:0000256" key="5">
    <source>
        <dbReference type="ARBA" id="ARBA00022490"/>
    </source>
</evidence>
<sequence>MLDASPSQHLAKVLRKQVGDPVVIFDGRGSEYSATITSVDKRAVTLQVGSTRLSDVESPLTTELAIAISRGERMDWVVQKATELGVSKITPLITERVEVKLPADRAAKRIAHWQQVAVSACEQSGRTRLPEIATITPLRTWLEATSSERRFVLHHRAGTTDAFAGPTPASVTLLIGPEGGLTADEISAAQSYQFEALQLGPRVLRTETAPLAALTLFQARWGDIAG</sequence>
<dbReference type="InterPro" id="IPR046886">
    <property type="entry name" value="RsmE_MTase_dom"/>
</dbReference>
<accession>A0A918XKU7</accession>
<dbReference type="PIRSF" id="PIRSF015601">
    <property type="entry name" value="MTase_slr0722"/>
    <property type="match status" value="1"/>
</dbReference>
<evidence type="ECO:0000259" key="13">
    <source>
        <dbReference type="Pfam" id="PF04452"/>
    </source>
</evidence>
<dbReference type="AlphaFoldDB" id="A0A918XKU7"/>
<evidence type="ECO:0000313" key="16">
    <source>
        <dbReference type="Proteomes" id="UP000644693"/>
    </source>
</evidence>
<dbReference type="SUPFAM" id="SSF88697">
    <property type="entry name" value="PUA domain-like"/>
    <property type="match status" value="1"/>
</dbReference>
<reference evidence="15" key="1">
    <citation type="journal article" date="2014" name="Int. J. Syst. Evol. Microbiol.">
        <title>Complete genome sequence of Corynebacterium casei LMG S-19264T (=DSM 44701T), isolated from a smear-ripened cheese.</title>
        <authorList>
            <consortium name="US DOE Joint Genome Institute (JGI-PGF)"/>
            <person name="Walter F."/>
            <person name="Albersmeier A."/>
            <person name="Kalinowski J."/>
            <person name="Ruckert C."/>
        </authorList>
    </citation>
    <scope>NUCLEOTIDE SEQUENCE</scope>
    <source>
        <strain evidence="15">KCTC 23430</strain>
    </source>
</reference>
<keyword evidence="7 12" id="KW-0489">Methyltransferase</keyword>
<evidence type="ECO:0000256" key="11">
    <source>
        <dbReference type="ARBA" id="ARBA00047944"/>
    </source>
</evidence>